<gene>
    <name evidence="6" type="ORF">OLMES_3818</name>
</gene>
<keyword evidence="4" id="KW-0862">Zinc</keyword>
<dbReference type="EMBL" id="CP021425">
    <property type="protein sequence ID" value="ARU57838.1"/>
    <property type="molecule type" value="Genomic_DNA"/>
</dbReference>
<dbReference type="RefSeq" id="WP_157678384.1">
    <property type="nucleotide sequence ID" value="NZ_CP021425.1"/>
</dbReference>
<dbReference type="PANTHER" id="PTHR42978:SF3">
    <property type="entry name" value="BLR3078 PROTEIN"/>
    <property type="match status" value="1"/>
</dbReference>
<dbReference type="OrthoDB" id="9803916at2"/>
<evidence type="ECO:0000313" key="7">
    <source>
        <dbReference type="Proteomes" id="UP000196027"/>
    </source>
</evidence>
<sequence length="308" mass="34787">MAILKSSTARCRTFFNPKLNGHTTQRRQITISGSMILLLAILLNGCASTGEPKPEPLKLYVFDCGNIKVADVSLFSPGFDEGQEKELTNSCYLIRHPEGDMVWDTGLNDAIGPKGLELWDGAFHLSVTNPLGKQLKALQIKPEEIDYLGISHFHMDHTGNANLFTNASLLIQKEEYDAAFGKKADKYGFQPETYSQVNREKINVLNSDHDVFGDGKVIIKRAIGHTPGHQALYIDLEDEGPIMLSGDLYHFTKNRTFRRVPSFNYDKAQTQQSMDSVEIFMRNKGAKMWIQHDKEQNESIRRAPYAYQ</sequence>
<dbReference type="GO" id="GO:0046872">
    <property type="term" value="F:metal ion binding"/>
    <property type="evidence" value="ECO:0007669"/>
    <property type="project" value="UniProtKB-KW"/>
</dbReference>
<keyword evidence="2" id="KW-0479">Metal-binding</keyword>
<dbReference type="InterPro" id="IPR036866">
    <property type="entry name" value="RibonucZ/Hydroxyglut_hydro"/>
</dbReference>
<dbReference type="Gene3D" id="3.60.15.10">
    <property type="entry name" value="Ribonuclease Z/Hydroxyacylglutathione hydrolase-like"/>
    <property type="match status" value="1"/>
</dbReference>
<dbReference type="Pfam" id="PF00753">
    <property type="entry name" value="Lactamase_B"/>
    <property type="match status" value="1"/>
</dbReference>
<evidence type="ECO:0000313" key="6">
    <source>
        <dbReference type="EMBL" id="ARU57838.1"/>
    </source>
</evidence>
<comment type="similarity">
    <text evidence="1">Belongs to the metallo-beta-lactamase superfamily.</text>
</comment>
<dbReference type="Proteomes" id="UP000196027">
    <property type="component" value="Chromosome"/>
</dbReference>
<organism evidence="6 7">
    <name type="scientific">Oleiphilus messinensis</name>
    <dbReference type="NCBI Taxonomy" id="141451"/>
    <lineage>
        <taxon>Bacteria</taxon>
        <taxon>Pseudomonadati</taxon>
        <taxon>Pseudomonadota</taxon>
        <taxon>Gammaproteobacteria</taxon>
        <taxon>Oceanospirillales</taxon>
        <taxon>Oleiphilaceae</taxon>
        <taxon>Oleiphilus</taxon>
    </lineage>
</organism>
<dbReference type="CDD" id="cd07729">
    <property type="entry name" value="AHL_lactonase_MBL-fold"/>
    <property type="match status" value="1"/>
</dbReference>
<evidence type="ECO:0000256" key="1">
    <source>
        <dbReference type="ARBA" id="ARBA00007749"/>
    </source>
</evidence>
<proteinExistence type="inferred from homology"/>
<evidence type="ECO:0000256" key="2">
    <source>
        <dbReference type="ARBA" id="ARBA00022723"/>
    </source>
</evidence>
<evidence type="ECO:0000259" key="5">
    <source>
        <dbReference type="SMART" id="SM00849"/>
    </source>
</evidence>
<name>A0A1Y0IBF8_9GAMM</name>
<accession>A0A1Y0IBF8</accession>
<evidence type="ECO:0000256" key="3">
    <source>
        <dbReference type="ARBA" id="ARBA00022801"/>
    </source>
</evidence>
<dbReference type="SUPFAM" id="SSF56281">
    <property type="entry name" value="Metallo-hydrolase/oxidoreductase"/>
    <property type="match status" value="1"/>
</dbReference>
<protein>
    <submittedName>
        <fullName evidence="6">AttM/AiiB family protein</fullName>
    </submittedName>
</protein>
<dbReference type="GO" id="GO:0016787">
    <property type="term" value="F:hydrolase activity"/>
    <property type="evidence" value="ECO:0007669"/>
    <property type="project" value="UniProtKB-KW"/>
</dbReference>
<evidence type="ECO:0000256" key="4">
    <source>
        <dbReference type="ARBA" id="ARBA00022833"/>
    </source>
</evidence>
<keyword evidence="7" id="KW-1185">Reference proteome</keyword>
<dbReference type="KEGG" id="ome:OLMES_3818"/>
<dbReference type="InterPro" id="IPR001279">
    <property type="entry name" value="Metallo-B-lactamas"/>
</dbReference>
<dbReference type="PANTHER" id="PTHR42978">
    <property type="entry name" value="QUORUM-QUENCHING LACTONASE YTNP-RELATED-RELATED"/>
    <property type="match status" value="1"/>
</dbReference>
<feature type="domain" description="Metallo-beta-lactamase" evidence="5">
    <location>
        <begin position="88"/>
        <end position="292"/>
    </location>
</feature>
<dbReference type="AlphaFoldDB" id="A0A1Y0IBF8"/>
<dbReference type="SMART" id="SM00849">
    <property type="entry name" value="Lactamase_B"/>
    <property type="match status" value="1"/>
</dbReference>
<reference evidence="6 7" key="1">
    <citation type="submission" date="2017-05" db="EMBL/GenBank/DDBJ databases">
        <title>Genomic insights into alkan degradation activity of Oleiphilus messinensis.</title>
        <authorList>
            <person name="Kozyavkin S.A."/>
            <person name="Slesarev A.I."/>
            <person name="Golyshin P.N."/>
            <person name="Korzhenkov A."/>
            <person name="Golyshina O.N."/>
            <person name="Toshchakov S.V."/>
        </authorList>
    </citation>
    <scope>NUCLEOTIDE SEQUENCE [LARGE SCALE GENOMIC DNA]</scope>
    <source>
        <strain evidence="6 7">ME102</strain>
    </source>
</reference>
<keyword evidence="3" id="KW-0378">Hydrolase</keyword>
<dbReference type="InterPro" id="IPR051013">
    <property type="entry name" value="MBL_superfamily_lactonases"/>
</dbReference>